<reference evidence="11" key="1">
    <citation type="submission" date="2016-10" db="EMBL/GenBank/DDBJ databases">
        <authorList>
            <person name="Benchimol M."/>
            <person name="Almeida L.G."/>
            <person name="Vasconcelos A.T."/>
            <person name="Perreira-Neves A."/>
            <person name="Rosa I.A."/>
            <person name="Tasca T."/>
            <person name="Bogo M.R."/>
            <person name="de Souza W."/>
        </authorList>
    </citation>
    <scope>NUCLEOTIDE SEQUENCE [LARGE SCALE GENOMIC DNA]</scope>
    <source>
        <strain evidence="11">K</strain>
    </source>
</reference>
<feature type="transmembrane region" description="Helical" evidence="8">
    <location>
        <begin position="285"/>
        <end position="306"/>
    </location>
</feature>
<feature type="transmembrane region" description="Helical" evidence="8">
    <location>
        <begin position="1015"/>
        <end position="1039"/>
    </location>
</feature>
<proteinExistence type="predicted"/>
<feature type="transmembrane region" description="Helical" evidence="8">
    <location>
        <begin position="59"/>
        <end position="80"/>
    </location>
</feature>
<dbReference type="InterPro" id="IPR050401">
    <property type="entry name" value="Cyclic_nucleotide_synthase"/>
</dbReference>
<dbReference type="EMBL" id="MLAK01000971">
    <property type="protein sequence ID" value="OHT00099.1"/>
    <property type="molecule type" value="Genomic_DNA"/>
</dbReference>
<comment type="caution">
    <text evidence="11">The sequence shown here is derived from an EMBL/GenBank/DDBJ whole genome shotgun (WGS) entry which is preliminary data.</text>
</comment>
<dbReference type="InterPro" id="IPR001054">
    <property type="entry name" value="A/G_cyclase"/>
</dbReference>
<dbReference type="OrthoDB" id="4062651at2759"/>
<keyword evidence="3" id="KW-0547">Nucleotide-binding</keyword>
<keyword evidence="12" id="KW-1185">Reference proteome</keyword>
<dbReference type="GO" id="GO:0004383">
    <property type="term" value="F:guanylate cyclase activity"/>
    <property type="evidence" value="ECO:0007669"/>
    <property type="project" value="TreeGrafter"/>
</dbReference>
<evidence type="ECO:0000259" key="10">
    <source>
        <dbReference type="PROSITE" id="PS50125"/>
    </source>
</evidence>
<keyword evidence="2 8" id="KW-0812">Transmembrane</keyword>
<dbReference type="SUPFAM" id="SSF55073">
    <property type="entry name" value="Nucleotide cyclase"/>
    <property type="match status" value="1"/>
</dbReference>
<dbReference type="Gene3D" id="3.30.450.20">
    <property type="entry name" value="PAS domain"/>
    <property type="match status" value="1"/>
</dbReference>
<feature type="transmembrane region" description="Helical" evidence="8">
    <location>
        <begin position="112"/>
        <end position="137"/>
    </location>
</feature>
<feature type="domain" description="PAS" evidence="9">
    <location>
        <begin position="1254"/>
        <end position="1317"/>
    </location>
</feature>
<feature type="domain" description="Guanylate cyclase" evidence="10">
    <location>
        <begin position="1411"/>
        <end position="1543"/>
    </location>
</feature>
<dbReference type="SUPFAM" id="SSF55785">
    <property type="entry name" value="PYP-like sensor domain (PAS domain)"/>
    <property type="match status" value="1"/>
</dbReference>
<evidence type="ECO:0000259" key="9">
    <source>
        <dbReference type="PROSITE" id="PS50112"/>
    </source>
</evidence>
<feature type="transmembrane region" description="Helical" evidence="8">
    <location>
        <begin position="185"/>
        <end position="212"/>
    </location>
</feature>
<dbReference type="GO" id="GO:0007168">
    <property type="term" value="P:receptor guanylyl cyclase signaling pathway"/>
    <property type="evidence" value="ECO:0007669"/>
    <property type="project" value="TreeGrafter"/>
</dbReference>
<evidence type="ECO:0000313" key="11">
    <source>
        <dbReference type="EMBL" id="OHT00099.1"/>
    </source>
</evidence>
<evidence type="ECO:0000256" key="4">
    <source>
        <dbReference type="ARBA" id="ARBA00022989"/>
    </source>
</evidence>
<dbReference type="PROSITE" id="PS50112">
    <property type="entry name" value="PAS"/>
    <property type="match status" value="1"/>
</dbReference>
<protein>
    <submittedName>
        <fullName evidence="11">Adenylate and Guanylate cyclase catalytic domain containing protein</fullName>
    </submittedName>
</protein>
<dbReference type="GO" id="GO:0035556">
    <property type="term" value="P:intracellular signal transduction"/>
    <property type="evidence" value="ECO:0007669"/>
    <property type="project" value="InterPro"/>
</dbReference>
<dbReference type="GeneID" id="94828777"/>
<comment type="subcellular location">
    <subcellularLocation>
        <location evidence="1">Membrane</location>
    </subcellularLocation>
</comment>
<dbReference type="Gene3D" id="3.30.70.1230">
    <property type="entry name" value="Nucleotide cyclase"/>
    <property type="match status" value="1"/>
</dbReference>
<dbReference type="RefSeq" id="XP_068353235.1">
    <property type="nucleotide sequence ID" value="XM_068494073.1"/>
</dbReference>
<evidence type="ECO:0000313" key="12">
    <source>
        <dbReference type="Proteomes" id="UP000179807"/>
    </source>
</evidence>
<feature type="transmembrane region" description="Helical" evidence="8">
    <location>
        <begin position="1180"/>
        <end position="1201"/>
    </location>
</feature>
<dbReference type="SMART" id="SM00044">
    <property type="entry name" value="CYCc"/>
    <property type="match status" value="1"/>
</dbReference>
<dbReference type="GO" id="GO:0001653">
    <property type="term" value="F:peptide receptor activity"/>
    <property type="evidence" value="ECO:0007669"/>
    <property type="project" value="TreeGrafter"/>
</dbReference>
<feature type="transmembrane region" description="Helical" evidence="8">
    <location>
        <begin position="904"/>
        <end position="924"/>
    </location>
</feature>
<dbReference type="GO" id="GO:0004016">
    <property type="term" value="F:adenylate cyclase activity"/>
    <property type="evidence" value="ECO:0007669"/>
    <property type="project" value="TreeGrafter"/>
</dbReference>
<dbReference type="GO" id="GO:0000166">
    <property type="term" value="F:nucleotide binding"/>
    <property type="evidence" value="ECO:0007669"/>
    <property type="project" value="UniProtKB-KW"/>
</dbReference>
<evidence type="ECO:0000256" key="7">
    <source>
        <dbReference type="SAM" id="MobiDB-lite"/>
    </source>
</evidence>
<dbReference type="SMART" id="SM00091">
    <property type="entry name" value="PAS"/>
    <property type="match status" value="1"/>
</dbReference>
<feature type="transmembrane region" description="Helical" evidence="8">
    <location>
        <begin position="687"/>
        <end position="708"/>
    </location>
</feature>
<feature type="compositionally biased region" description="Polar residues" evidence="7">
    <location>
        <begin position="363"/>
        <end position="375"/>
    </location>
</feature>
<dbReference type="NCBIfam" id="TIGR00229">
    <property type="entry name" value="sensory_box"/>
    <property type="match status" value="1"/>
</dbReference>
<feature type="transmembrane region" description="Helical" evidence="8">
    <location>
        <begin position="224"/>
        <end position="247"/>
    </location>
</feature>
<organism evidence="11 12">
    <name type="scientific">Tritrichomonas foetus</name>
    <dbReference type="NCBI Taxonomy" id="1144522"/>
    <lineage>
        <taxon>Eukaryota</taxon>
        <taxon>Metamonada</taxon>
        <taxon>Parabasalia</taxon>
        <taxon>Tritrichomonadida</taxon>
        <taxon>Tritrichomonadidae</taxon>
        <taxon>Tritrichomonas</taxon>
    </lineage>
</organism>
<sequence length="1609" mass="182370">MNNANRKPEASTLSRSMSISNVADASNRNAVISGNAYFLDKLFPLYDDILKFTRIPPMFYQIIMLVSTIQMLGTSFWPLLSGLNLFQGTSGKIAKTICQITYFNNLSDENSMILILFVVITLVFLVILFAIVGQLVFFSHHRRFIRWTLYPTRITIEFLPLLFICPMGYLVGDLFASVIKGTSTFRVITFVLAIIYTIFISFMHYVTAFLFASSPYISSAPTSSWSGSFYFIFTINYGVWPILSGVITIFDVYYSIIIILLKLAVSVYLLIRLKTLPLVQVQTNAIVYAIILGHSSLDVLTIVRLFGVNIDYMYLLIVEFSLFFISLLIAKKIYSLMQIKLKANLSHKALENVTNDPEALQGNEPNNPSNINPVTGRPTNMNVYCQDEKRRYLFKSYGIDQASRKAEMYMRMGLAEHADLFIDWSLIKYVAEFYPSTHMLCVITQFLSYFPSESRLLSFFFVQAVVKQNLSFYQRFLLYEVHRVKELRQSSASSEITDKLIELKRVTQTCITICHDFWRSVPTNPGKFYEIRYATKHAEALYDEAIDKWPNNVRLAEYYSKFLIECATDFTSGIKYKHRSDLIEQGKNFVVDISFRSLIRAYPMYLKRNIVDTRGNFTINKTAKTGSQSSSSLGNSQMSTGTIDGELDIEIEEQLAKINFSHHRARLAYQRSLADRKSPNSQRLKGTAVWILLFGTAIFVFLFAYFYSFFQSRSEDLRRQYVLNRSRYGFDVALLSMIFQWLRYYKAIDDKSFAMYARVNETNINGLKLEYGTYNQSNSWTIEAINSLDEFITQVVNLAAAGHDVYTIMSGMINNELASIHCYKDNESDLRTTTSLKDQMSYLIFAIRWLITEKQDSTWNKDHRMCEILNNIPYMAVLFEELQNSMGIDQTIQKIDDQRLITKIAIPVIVGYFLLTEPFLLIFLTKMLREFKYVLRLMNSVDEPSKNEAATFFKSEAENDEQNDRLSAITQKSSFSAGQYYAAVLIPILLLVAIIIGLTFVIIEKNSSFSNLSVWMTYGVSRGTLMIEGVIFAALSIALPKTIPTNMTTRQATSDLGIIIISKLVAYNNALLRGRDGVPPCVNANAELDRINFIDLCKINSSEAGNIHDTYRCFALDRAVSFYAEIGTRILTGLNNQNFAYDSNFYHMFHLVNNHMLDPSYNAAQILASLASANIDDFRVYLAILCFGGILINILGFFFFWKQIKKLDMAYDGVLQLLRHLSPTSVVSNTTLLNYLLNRSNDKVSNKMTTSMSVIHMSKDSIICLNRSEIIEVVNQSITSLFGYTPEQLLGQHISTILTPNGAEEIFNRFSLMKQGQCSMSYETNTEGITDDDQNIPVHITILGICDNNSNQARSFAVILRDETHLQKQRQAAEEAKAQSEKLLFQILPRDIVNRLNAGETDISFVVPSASIIFIDIVKFSDYSSTLTPTQIMENLSTIFARFDVLCAKYPLITKIKLIGDVYMAAAGLFTPDENPTNHASQVVQFGLDVLTALEEINTQLDSSLQVRIGVNTDGPLIAGVLGTDKPLFDIIGDPINVAARLQSTCIPGTVQISQTCYDAIHDMNFNIEQRGEIVLKGKGKKMAYIVRAFATGSFFLGQESTPSELAEQ</sequence>
<evidence type="ECO:0000256" key="1">
    <source>
        <dbReference type="ARBA" id="ARBA00004370"/>
    </source>
</evidence>
<feature type="transmembrane region" description="Helical" evidence="8">
    <location>
        <begin position="158"/>
        <end position="179"/>
    </location>
</feature>
<dbReference type="Proteomes" id="UP000179807">
    <property type="component" value="Unassembled WGS sequence"/>
</dbReference>
<dbReference type="PANTHER" id="PTHR11920:SF335">
    <property type="entry name" value="GUANYLATE CYCLASE"/>
    <property type="match status" value="1"/>
</dbReference>
<feature type="transmembrane region" description="Helical" evidence="8">
    <location>
        <begin position="980"/>
        <end position="1003"/>
    </location>
</feature>
<dbReference type="InterPro" id="IPR029787">
    <property type="entry name" value="Nucleotide_cyclase"/>
</dbReference>
<dbReference type="PROSITE" id="PS50125">
    <property type="entry name" value="GUANYLATE_CYCLASE_2"/>
    <property type="match status" value="1"/>
</dbReference>
<keyword evidence="5 8" id="KW-0472">Membrane</keyword>
<dbReference type="Pfam" id="PF00211">
    <property type="entry name" value="Guanylate_cyc"/>
    <property type="match status" value="1"/>
</dbReference>
<gene>
    <name evidence="11" type="ORF">TRFO_08070</name>
</gene>
<feature type="transmembrane region" description="Helical" evidence="8">
    <location>
        <begin position="253"/>
        <end position="273"/>
    </location>
</feature>
<evidence type="ECO:0000256" key="8">
    <source>
        <dbReference type="SAM" id="Phobius"/>
    </source>
</evidence>
<dbReference type="PANTHER" id="PTHR11920">
    <property type="entry name" value="GUANYLYL CYCLASE"/>
    <property type="match status" value="1"/>
</dbReference>
<dbReference type="Pfam" id="PF13426">
    <property type="entry name" value="PAS_9"/>
    <property type="match status" value="1"/>
</dbReference>
<dbReference type="GO" id="GO:0005886">
    <property type="term" value="C:plasma membrane"/>
    <property type="evidence" value="ECO:0007669"/>
    <property type="project" value="TreeGrafter"/>
</dbReference>
<evidence type="ECO:0000256" key="3">
    <source>
        <dbReference type="ARBA" id="ARBA00022741"/>
    </source>
</evidence>
<keyword evidence="4 8" id="KW-1133">Transmembrane helix</keyword>
<feature type="transmembrane region" description="Helical" evidence="8">
    <location>
        <begin position="312"/>
        <end position="330"/>
    </location>
</feature>
<dbReference type="CDD" id="cd07302">
    <property type="entry name" value="CHD"/>
    <property type="match status" value="1"/>
</dbReference>
<name>A0A1J4JM00_9EUKA</name>
<feature type="region of interest" description="Disordered" evidence="7">
    <location>
        <begin position="356"/>
        <end position="375"/>
    </location>
</feature>
<dbReference type="InterPro" id="IPR035965">
    <property type="entry name" value="PAS-like_dom_sf"/>
</dbReference>
<dbReference type="VEuPathDB" id="TrichDB:TRFO_08070"/>
<accession>A0A1J4JM00</accession>
<evidence type="ECO:0000256" key="6">
    <source>
        <dbReference type="ARBA" id="ARBA00023239"/>
    </source>
</evidence>
<keyword evidence="6" id="KW-0456">Lyase</keyword>
<dbReference type="CDD" id="cd00130">
    <property type="entry name" value="PAS"/>
    <property type="match status" value="1"/>
</dbReference>
<dbReference type="InterPro" id="IPR000014">
    <property type="entry name" value="PAS"/>
</dbReference>
<evidence type="ECO:0000256" key="2">
    <source>
        <dbReference type="ARBA" id="ARBA00022692"/>
    </source>
</evidence>
<evidence type="ECO:0000256" key="5">
    <source>
        <dbReference type="ARBA" id="ARBA00023136"/>
    </source>
</evidence>